<protein>
    <submittedName>
        <fullName evidence="8">Biotin and thiamin synthesis associated</fullName>
    </submittedName>
</protein>
<keyword evidence="2" id="KW-0004">4Fe-4S</keyword>
<dbReference type="Pfam" id="PF04055">
    <property type="entry name" value="Radical_SAM"/>
    <property type="match status" value="1"/>
</dbReference>
<evidence type="ECO:0000256" key="2">
    <source>
        <dbReference type="ARBA" id="ARBA00022485"/>
    </source>
</evidence>
<sequence>MAYQAVDFINEEEIWSLLEAGKRFGQEDIRQMIEKAREAKGLEPVEVAALIQVEDPELLQEMYAAAREIKEKIYGKRLVFFAPLYISNYCINDCVYCGYHRSNKNLTRRKLTIDEIAEEVRILEQMGHKRIALETGEHPVECPIEYVVEAMQTIYSVREANGNIRRINVNIAATTVENYRKLKEAGIGTYVLFQETYHHETYAKMHPSGPKSDYLYHLTAMDRAMQGGCDDVGLGVLFGLFDYRFEVMGFLMHARHLDETFGVGPHTLSFPRLRPADGVSLDNFPYLVSDDDFRKIIAVMRMAVPYTGMILSTREAPGYRDELFELGISQISAGSCTGVGGYREEIEGKTCNTAQFEVADERGPDELIRSLCVSGYIPSYCTACYRSGRTGDRFMALAKTGQIGNVCQPNAILTFKEYLEDYASPETKEIGEKTIQEHLGYIKSDKVREKTIERLAMIEAGARDLYF</sequence>
<dbReference type="RefSeq" id="WP_013174324.1">
    <property type="nucleotide sequence ID" value="NC_014220.1"/>
</dbReference>
<evidence type="ECO:0000256" key="4">
    <source>
        <dbReference type="ARBA" id="ARBA00022723"/>
    </source>
</evidence>
<dbReference type="InterPro" id="IPR007197">
    <property type="entry name" value="rSAM"/>
</dbReference>
<dbReference type="PANTHER" id="PTHR43583">
    <property type="entry name" value="2-IMINOACETATE SYNTHASE"/>
    <property type="match status" value="1"/>
</dbReference>
<dbReference type="AlphaFoldDB" id="D7CIQ5"/>
<evidence type="ECO:0000256" key="3">
    <source>
        <dbReference type="ARBA" id="ARBA00022691"/>
    </source>
</evidence>
<dbReference type="InterPro" id="IPR058240">
    <property type="entry name" value="rSAM_sf"/>
</dbReference>
<dbReference type="SMART" id="SM00876">
    <property type="entry name" value="BATS"/>
    <property type="match status" value="1"/>
</dbReference>
<keyword evidence="4" id="KW-0479">Metal-binding</keyword>
<evidence type="ECO:0000256" key="1">
    <source>
        <dbReference type="ARBA" id="ARBA00001966"/>
    </source>
</evidence>
<dbReference type="CDD" id="cd01335">
    <property type="entry name" value="Radical_SAM"/>
    <property type="match status" value="1"/>
</dbReference>
<evidence type="ECO:0000256" key="6">
    <source>
        <dbReference type="ARBA" id="ARBA00023014"/>
    </source>
</evidence>
<keyword evidence="3" id="KW-0949">S-adenosyl-L-methionine</keyword>
<gene>
    <name evidence="8" type="ordered locus">Slip_0120</name>
</gene>
<evidence type="ECO:0000256" key="5">
    <source>
        <dbReference type="ARBA" id="ARBA00023004"/>
    </source>
</evidence>
<comment type="cofactor">
    <cofactor evidence="1">
        <name>[4Fe-4S] cluster</name>
        <dbReference type="ChEBI" id="CHEBI:49883"/>
    </cofactor>
</comment>
<dbReference type="KEGG" id="slp:Slip_0120"/>
<evidence type="ECO:0000313" key="8">
    <source>
        <dbReference type="EMBL" id="ADI00920.1"/>
    </source>
</evidence>
<dbReference type="SUPFAM" id="SSF102114">
    <property type="entry name" value="Radical SAM enzymes"/>
    <property type="match status" value="1"/>
</dbReference>
<dbReference type="InterPro" id="IPR024007">
    <property type="entry name" value="FeFe-hyd_mat_HydG"/>
</dbReference>
<dbReference type="Pfam" id="PF06968">
    <property type="entry name" value="BATS"/>
    <property type="match status" value="1"/>
</dbReference>
<dbReference type="PROSITE" id="PS51918">
    <property type="entry name" value="RADICAL_SAM"/>
    <property type="match status" value="1"/>
</dbReference>
<keyword evidence="6" id="KW-0411">Iron-sulfur</keyword>
<feature type="domain" description="Radical SAM core" evidence="7">
    <location>
        <begin position="76"/>
        <end position="306"/>
    </location>
</feature>
<dbReference type="InterPro" id="IPR034428">
    <property type="entry name" value="ThiH/NoCL/HydG-like"/>
</dbReference>
<evidence type="ECO:0000259" key="7">
    <source>
        <dbReference type="PROSITE" id="PS51918"/>
    </source>
</evidence>
<proteinExistence type="predicted"/>
<dbReference type="GO" id="GO:0003824">
    <property type="term" value="F:catalytic activity"/>
    <property type="evidence" value="ECO:0007669"/>
    <property type="project" value="InterPro"/>
</dbReference>
<organism evidence="8 9">
    <name type="scientific">Syntrophothermus lipocalidus (strain DSM 12680 / TGB-C1)</name>
    <dbReference type="NCBI Taxonomy" id="643648"/>
    <lineage>
        <taxon>Bacteria</taxon>
        <taxon>Bacillati</taxon>
        <taxon>Bacillota</taxon>
        <taxon>Clostridia</taxon>
        <taxon>Eubacteriales</taxon>
        <taxon>Syntrophomonadaceae</taxon>
        <taxon>Syntrophothermus</taxon>
    </lineage>
</organism>
<keyword evidence="9" id="KW-1185">Reference proteome</keyword>
<reference evidence="8 9" key="2">
    <citation type="journal article" date="2010" name="Stand. Genomic Sci.">
        <title>Complete genome sequence of Syntrophothermus lipocalidus type strain (TGB-C1).</title>
        <authorList>
            <person name="Djao O.D."/>
            <person name="Zhang X."/>
            <person name="Lucas S."/>
            <person name="Lapidus A."/>
            <person name="Del Rio T.G."/>
            <person name="Nolan M."/>
            <person name="Tice H."/>
            <person name="Cheng J.F."/>
            <person name="Han C."/>
            <person name="Tapia R."/>
            <person name="Goodwin L."/>
            <person name="Pitluck S."/>
            <person name="Liolios K."/>
            <person name="Ivanova N."/>
            <person name="Mavromatis K."/>
            <person name="Mikhailova N."/>
            <person name="Ovchinnikova G."/>
            <person name="Pati A."/>
            <person name="Brambilla E."/>
            <person name="Chen A."/>
            <person name="Palaniappan K."/>
            <person name="Land M."/>
            <person name="Hauser L."/>
            <person name="Chang Y.J."/>
            <person name="Jeffries C.D."/>
            <person name="Rohde M."/>
            <person name="Sikorski J."/>
            <person name="Spring S."/>
            <person name="Goker M."/>
            <person name="Detter J.C."/>
            <person name="Woyke T."/>
            <person name="Bristow J."/>
            <person name="Eisen J.A."/>
            <person name="Markowitz V."/>
            <person name="Hugenholtz P."/>
            <person name="Kyrpides N.C."/>
            <person name="Klenk H.P."/>
        </authorList>
    </citation>
    <scope>NUCLEOTIDE SEQUENCE [LARGE SCALE GENOMIC DNA]</scope>
    <source>
        <strain evidence="9">DSM 12680 / TGB-C1</strain>
    </source>
</reference>
<dbReference type="NCBIfam" id="TIGR03955">
    <property type="entry name" value="rSAM_HydG"/>
    <property type="match status" value="1"/>
</dbReference>
<dbReference type="HOGENOM" id="CLU_046249_0_0_9"/>
<dbReference type="PANTHER" id="PTHR43583:SF2">
    <property type="entry name" value="THIAZOLE BIOSYNTHESIS PROTEIN"/>
    <property type="match status" value="1"/>
</dbReference>
<accession>D7CIQ5</accession>
<name>D7CIQ5_SYNLT</name>
<dbReference type="GO" id="GO:0046872">
    <property type="term" value="F:metal ion binding"/>
    <property type="evidence" value="ECO:0007669"/>
    <property type="project" value="UniProtKB-KW"/>
</dbReference>
<dbReference type="eggNOG" id="COG0502">
    <property type="taxonomic scope" value="Bacteria"/>
</dbReference>
<dbReference type="SFLD" id="SFLDS00029">
    <property type="entry name" value="Radical_SAM"/>
    <property type="match status" value="1"/>
</dbReference>
<dbReference type="GO" id="GO:0044272">
    <property type="term" value="P:sulfur compound biosynthetic process"/>
    <property type="evidence" value="ECO:0007669"/>
    <property type="project" value="UniProtKB-ARBA"/>
</dbReference>
<reference evidence="9" key="1">
    <citation type="journal article" date="2010" name="Stand. Genomic Sci.">
        <title>Complete genome sequence of Syntrophothermus lipocalidus type strain (TGB-C1T).</title>
        <authorList>
            <consortium name="US DOE Joint Genome Institute (JGI-PGF)"/>
            <person name="Djao O."/>
            <person name="Zhang X."/>
            <person name="Lucas S."/>
            <person name="Lapidus A."/>
            <person name="Glavina Del Rio T."/>
            <person name="Nolan M."/>
            <person name="Tice H."/>
            <person name="Cheng J."/>
            <person name="Han C."/>
            <person name="Tapia R."/>
            <person name="Goodwin L."/>
            <person name="Pitluck S."/>
            <person name="Liolios K."/>
            <person name="Ivanova N."/>
            <person name="Mavromatis K."/>
            <person name="Mikhailova N."/>
            <person name="Ovchinnikova G."/>
            <person name="Pati A."/>
            <person name="Brambilla E."/>
            <person name="Chen A."/>
            <person name="Palaniappan K."/>
            <person name="Land M."/>
            <person name="Hauser L."/>
            <person name="Chang Y."/>
            <person name="Jeffries C."/>
            <person name="Rohde M."/>
            <person name="Sikorski J."/>
            <person name="Spring S."/>
            <person name="Goker M."/>
            <person name="Detter J."/>
            <person name="Woyke T."/>
            <person name="Bristow J."/>
            <person name="Eisen J."/>
            <person name="Markowitz V."/>
            <person name="Hugenholtz P."/>
            <person name="Kyrpides N."/>
            <person name="Klenk H."/>
        </authorList>
    </citation>
    <scope>NUCLEOTIDE SEQUENCE [LARGE SCALE GENOMIC DNA]</scope>
    <source>
        <strain evidence="9">DSM 12680 / TGB-C1</strain>
    </source>
</reference>
<dbReference type="GO" id="GO:0042364">
    <property type="term" value="P:water-soluble vitamin biosynthetic process"/>
    <property type="evidence" value="ECO:0007669"/>
    <property type="project" value="UniProtKB-ARBA"/>
</dbReference>
<dbReference type="STRING" id="643648.Slip_0120"/>
<dbReference type="SFLD" id="SFLDG01060">
    <property type="entry name" value="BATS_domain_containing"/>
    <property type="match status" value="1"/>
</dbReference>
<dbReference type="Gene3D" id="3.20.20.70">
    <property type="entry name" value="Aldolase class I"/>
    <property type="match status" value="1"/>
</dbReference>
<evidence type="ECO:0000313" key="9">
    <source>
        <dbReference type="Proteomes" id="UP000000378"/>
    </source>
</evidence>
<dbReference type="InterPro" id="IPR013785">
    <property type="entry name" value="Aldolase_TIM"/>
</dbReference>
<dbReference type="GO" id="GO:0051539">
    <property type="term" value="F:4 iron, 4 sulfur cluster binding"/>
    <property type="evidence" value="ECO:0007669"/>
    <property type="project" value="UniProtKB-KW"/>
</dbReference>
<keyword evidence="5" id="KW-0408">Iron</keyword>
<dbReference type="SFLD" id="SFLDG01081">
    <property type="entry name" value="cleavage_of_the_Ca-Cb_bond_in"/>
    <property type="match status" value="1"/>
</dbReference>
<dbReference type="EMBL" id="CP002048">
    <property type="protein sequence ID" value="ADI00920.1"/>
    <property type="molecule type" value="Genomic_DNA"/>
</dbReference>
<dbReference type="OrthoDB" id="9801120at2"/>
<dbReference type="Proteomes" id="UP000000378">
    <property type="component" value="Chromosome"/>
</dbReference>
<dbReference type="InterPro" id="IPR010722">
    <property type="entry name" value="BATS_dom"/>
</dbReference>
<dbReference type="SFLD" id="SFLDF00319">
    <property type="entry name" value="Fe_hydrogenase_maturase_(HydG"/>
    <property type="match status" value="1"/>
</dbReference>